<name>A0ABW0BYF5_9BACT</name>
<dbReference type="Proteomes" id="UP001596163">
    <property type="component" value="Unassembled WGS sequence"/>
</dbReference>
<dbReference type="EMBL" id="JBHSKS010000012">
    <property type="protein sequence ID" value="MFC5192992.1"/>
    <property type="molecule type" value="Genomic_DNA"/>
</dbReference>
<keyword evidence="2" id="KW-1277">Toxin-antitoxin system</keyword>
<sequence>MVWDTNSIIFFLQDLLPKPSKDFLLNELRRNKPKFSIITEIELLSWKKLSESEAKIISGFLSNFHRIELSEDIKEATIQIRRTHGLKVPDAIIAASALVLNKPLLTHNLKDFKLVKGLEVVDPMGFEI</sequence>
<evidence type="ECO:0000256" key="5">
    <source>
        <dbReference type="ARBA" id="ARBA00022801"/>
    </source>
</evidence>
<comment type="similarity">
    <text evidence="7">Belongs to the PINc/VapC protein family.</text>
</comment>
<dbReference type="Pfam" id="PF01850">
    <property type="entry name" value="PIN"/>
    <property type="match status" value="1"/>
</dbReference>
<proteinExistence type="inferred from homology"/>
<keyword evidence="3" id="KW-0540">Nuclease</keyword>
<keyword evidence="4" id="KW-0479">Metal-binding</keyword>
<evidence type="ECO:0000256" key="6">
    <source>
        <dbReference type="ARBA" id="ARBA00022842"/>
    </source>
</evidence>
<keyword evidence="5" id="KW-0378">Hydrolase</keyword>
<keyword evidence="10" id="KW-1185">Reference proteome</keyword>
<evidence type="ECO:0000259" key="8">
    <source>
        <dbReference type="Pfam" id="PF01850"/>
    </source>
</evidence>
<evidence type="ECO:0000256" key="3">
    <source>
        <dbReference type="ARBA" id="ARBA00022722"/>
    </source>
</evidence>
<dbReference type="SUPFAM" id="SSF88723">
    <property type="entry name" value="PIN domain-like"/>
    <property type="match status" value="1"/>
</dbReference>
<dbReference type="CDD" id="cd18738">
    <property type="entry name" value="PIN_VapC4-5_FitB-like"/>
    <property type="match status" value="1"/>
</dbReference>
<comment type="cofactor">
    <cofactor evidence="1">
        <name>Mg(2+)</name>
        <dbReference type="ChEBI" id="CHEBI:18420"/>
    </cofactor>
</comment>
<evidence type="ECO:0000313" key="9">
    <source>
        <dbReference type="EMBL" id="MFC5192992.1"/>
    </source>
</evidence>
<dbReference type="InterPro" id="IPR029060">
    <property type="entry name" value="PIN-like_dom_sf"/>
</dbReference>
<comment type="caution">
    <text evidence="9">The sequence shown here is derived from an EMBL/GenBank/DDBJ whole genome shotgun (WGS) entry which is preliminary data.</text>
</comment>
<dbReference type="InterPro" id="IPR002716">
    <property type="entry name" value="PIN_dom"/>
</dbReference>
<keyword evidence="6" id="KW-0460">Magnesium</keyword>
<dbReference type="RefSeq" id="WP_377916529.1">
    <property type="nucleotide sequence ID" value="NZ_JBHSKS010000012.1"/>
</dbReference>
<dbReference type="PANTHER" id="PTHR33653:SF1">
    <property type="entry name" value="RIBONUCLEASE VAPC2"/>
    <property type="match status" value="1"/>
</dbReference>
<dbReference type="PANTHER" id="PTHR33653">
    <property type="entry name" value="RIBONUCLEASE VAPC2"/>
    <property type="match status" value="1"/>
</dbReference>
<reference evidence="10" key="1">
    <citation type="journal article" date="2019" name="Int. J. Syst. Evol. Microbiol.">
        <title>The Global Catalogue of Microorganisms (GCM) 10K type strain sequencing project: providing services to taxonomists for standard genome sequencing and annotation.</title>
        <authorList>
            <consortium name="The Broad Institute Genomics Platform"/>
            <consortium name="The Broad Institute Genome Sequencing Center for Infectious Disease"/>
            <person name="Wu L."/>
            <person name="Ma J."/>
        </authorList>
    </citation>
    <scope>NUCLEOTIDE SEQUENCE [LARGE SCALE GENOMIC DNA]</scope>
    <source>
        <strain evidence="10">CGMCC 1.7030</strain>
    </source>
</reference>
<evidence type="ECO:0000256" key="2">
    <source>
        <dbReference type="ARBA" id="ARBA00022649"/>
    </source>
</evidence>
<evidence type="ECO:0000256" key="1">
    <source>
        <dbReference type="ARBA" id="ARBA00001946"/>
    </source>
</evidence>
<evidence type="ECO:0000256" key="7">
    <source>
        <dbReference type="ARBA" id="ARBA00038093"/>
    </source>
</evidence>
<evidence type="ECO:0000313" key="10">
    <source>
        <dbReference type="Proteomes" id="UP001596163"/>
    </source>
</evidence>
<dbReference type="InterPro" id="IPR050556">
    <property type="entry name" value="Type_II_TA_system_RNase"/>
</dbReference>
<gene>
    <name evidence="9" type="ORF">ACFPIK_14545</name>
</gene>
<feature type="domain" description="PIN" evidence="8">
    <location>
        <begin position="2"/>
        <end position="115"/>
    </location>
</feature>
<evidence type="ECO:0000256" key="4">
    <source>
        <dbReference type="ARBA" id="ARBA00022723"/>
    </source>
</evidence>
<protein>
    <submittedName>
        <fullName evidence="9">Type II toxin-antitoxin system VapC family toxin</fullName>
    </submittedName>
</protein>
<accession>A0ABW0BYF5</accession>
<organism evidence="9 10">
    <name type="scientific">Algoriphagus aquatilis</name>
    <dbReference type="NCBI Taxonomy" id="490186"/>
    <lineage>
        <taxon>Bacteria</taxon>
        <taxon>Pseudomonadati</taxon>
        <taxon>Bacteroidota</taxon>
        <taxon>Cytophagia</taxon>
        <taxon>Cytophagales</taxon>
        <taxon>Cyclobacteriaceae</taxon>
        <taxon>Algoriphagus</taxon>
    </lineage>
</organism>
<dbReference type="Gene3D" id="3.40.50.1010">
    <property type="entry name" value="5'-nuclease"/>
    <property type="match status" value="1"/>
</dbReference>